<keyword evidence="2" id="KW-1185">Reference proteome</keyword>
<gene>
    <name evidence="1" type="ORF">KIL84_022639</name>
</gene>
<feature type="non-terminal residue" evidence="1">
    <location>
        <position position="1"/>
    </location>
</feature>
<proteinExistence type="predicted"/>
<feature type="non-terminal residue" evidence="1">
    <location>
        <position position="50"/>
    </location>
</feature>
<accession>A0A9D3WQ64</accession>
<evidence type="ECO:0000313" key="2">
    <source>
        <dbReference type="Proteomes" id="UP000827986"/>
    </source>
</evidence>
<sequence length="50" mass="5610">AATVQINLLYAEGNKETEPDSFVLQKISVVWFLGDELLFVNGKNNVTQQK</sequence>
<organism evidence="1 2">
    <name type="scientific">Mauremys mutica</name>
    <name type="common">yellowpond turtle</name>
    <dbReference type="NCBI Taxonomy" id="74926"/>
    <lineage>
        <taxon>Eukaryota</taxon>
        <taxon>Metazoa</taxon>
        <taxon>Chordata</taxon>
        <taxon>Craniata</taxon>
        <taxon>Vertebrata</taxon>
        <taxon>Euteleostomi</taxon>
        <taxon>Archelosauria</taxon>
        <taxon>Testudinata</taxon>
        <taxon>Testudines</taxon>
        <taxon>Cryptodira</taxon>
        <taxon>Durocryptodira</taxon>
        <taxon>Testudinoidea</taxon>
        <taxon>Geoemydidae</taxon>
        <taxon>Geoemydinae</taxon>
        <taxon>Mauremys</taxon>
    </lineage>
</organism>
<comment type="caution">
    <text evidence="1">The sequence shown here is derived from an EMBL/GenBank/DDBJ whole genome shotgun (WGS) entry which is preliminary data.</text>
</comment>
<protein>
    <submittedName>
        <fullName evidence="1">Uncharacterized protein</fullName>
    </submittedName>
</protein>
<dbReference type="EMBL" id="JAHDVG010000488">
    <property type="protein sequence ID" value="KAH1165080.1"/>
    <property type="molecule type" value="Genomic_DNA"/>
</dbReference>
<dbReference type="AlphaFoldDB" id="A0A9D3WQ64"/>
<dbReference type="Proteomes" id="UP000827986">
    <property type="component" value="Unassembled WGS sequence"/>
</dbReference>
<evidence type="ECO:0000313" key="1">
    <source>
        <dbReference type="EMBL" id="KAH1165080.1"/>
    </source>
</evidence>
<name>A0A9D3WQ64_9SAUR</name>
<reference evidence="1" key="1">
    <citation type="submission" date="2021-09" db="EMBL/GenBank/DDBJ databases">
        <title>The genome of Mauremys mutica provides insights into the evolution of semi-aquatic lifestyle.</title>
        <authorList>
            <person name="Gong S."/>
            <person name="Gao Y."/>
        </authorList>
    </citation>
    <scope>NUCLEOTIDE SEQUENCE</scope>
    <source>
        <strain evidence="1">MM-2020</strain>
        <tissue evidence="1">Muscle</tissue>
    </source>
</reference>